<dbReference type="AlphaFoldDB" id="A0A6H2H9G3"/>
<dbReference type="GO" id="GO:0003887">
    <property type="term" value="F:DNA-directed DNA polymerase activity"/>
    <property type="evidence" value="ECO:0007669"/>
    <property type="project" value="InterPro"/>
</dbReference>
<proteinExistence type="predicted"/>
<dbReference type="InterPro" id="IPR007459">
    <property type="entry name" value="DNA_pol3_chi"/>
</dbReference>
<dbReference type="NCBIfam" id="NF004348">
    <property type="entry name" value="PRK05728.1-5"/>
    <property type="match status" value="1"/>
</dbReference>
<evidence type="ECO:0008006" key="3">
    <source>
        <dbReference type="Google" id="ProtNLM"/>
    </source>
</evidence>
<dbReference type="GO" id="GO:0032298">
    <property type="term" value="P:positive regulation of DNA-templated DNA replication initiation"/>
    <property type="evidence" value="ECO:0007669"/>
    <property type="project" value="TreeGrafter"/>
</dbReference>
<dbReference type="Pfam" id="PF04364">
    <property type="entry name" value="DNA_pol3_chi"/>
    <property type="match status" value="1"/>
</dbReference>
<protein>
    <recommendedName>
        <fullName evidence="3">DNA polymerase III subunit chi</fullName>
    </recommendedName>
</protein>
<evidence type="ECO:0000313" key="1">
    <source>
        <dbReference type="EMBL" id="QJC56433.1"/>
    </source>
</evidence>
<dbReference type="SUPFAM" id="SSF102400">
    <property type="entry name" value="DNA polymerase III chi subunit"/>
    <property type="match status" value="1"/>
</dbReference>
<dbReference type="KEGG" id="pvac:HC248_01739"/>
<organism evidence="1 2">
    <name type="scientific">Polaromonas vacuolata</name>
    <dbReference type="NCBI Taxonomy" id="37448"/>
    <lineage>
        <taxon>Bacteria</taxon>
        <taxon>Pseudomonadati</taxon>
        <taxon>Pseudomonadota</taxon>
        <taxon>Betaproteobacteria</taxon>
        <taxon>Burkholderiales</taxon>
        <taxon>Comamonadaceae</taxon>
        <taxon>Polaromonas</taxon>
    </lineage>
</organism>
<evidence type="ECO:0000313" key="2">
    <source>
        <dbReference type="Proteomes" id="UP000502041"/>
    </source>
</evidence>
<gene>
    <name evidence="1" type="ORF">HC248_01739</name>
</gene>
<dbReference type="GO" id="GO:0006260">
    <property type="term" value="P:DNA replication"/>
    <property type="evidence" value="ECO:0007669"/>
    <property type="project" value="InterPro"/>
</dbReference>
<dbReference type="InterPro" id="IPR036768">
    <property type="entry name" value="PolIII_chi_sf"/>
</dbReference>
<reference evidence="1 2" key="1">
    <citation type="submission" date="2020-04" db="EMBL/GenBank/DDBJ databases">
        <title>Complete genome of a Psychrophilic, Marine, Gas Vacuolate Bacterium Polaromonas vacuolata KCTC 22033T.</title>
        <authorList>
            <person name="Hwang K."/>
            <person name="Kim K.M."/>
        </authorList>
    </citation>
    <scope>NUCLEOTIDE SEQUENCE [LARGE SCALE GENOMIC DNA]</scope>
    <source>
        <strain evidence="1 2">KCTC 22033</strain>
    </source>
</reference>
<dbReference type="Proteomes" id="UP000502041">
    <property type="component" value="Chromosome"/>
</dbReference>
<dbReference type="RefSeq" id="WP_168922134.1">
    <property type="nucleotide sequence ID" value="NZ_CP051461.1"/>
</dbReference>
<dbReference type="EMBL" id="CP051461">
    <property type="protein sequence ID" value="QJC56433.1"/>
    <property type="molecule type" value="Genomic_DNA"/>
</dbReference>
<keyword evidence="2" id="KW-1185">Reference proteome</keyword>
<sequence length="153" mass="16830">MTEVAFHVNLADKLGYACRLLRKAYAGGAKVLVTGQPDQLHELDRLLWQFSSTDFVPHCAATAASSANPELHAITLAASPIVLAQSTASSQHWQVLVNLGEEIPENFERFERLIELVGQAPPELSAARRRWKHYADRGYPLKKHETSAAGTNA</sequence>
<dbReference type="GO" id="GO:0003677">
    <property type="term" value="F:DNA binding"/>
    <property type="evidence" value="ECO:0007669"/>
    <property type="project" value="InterPro"/>
</dbReference>
<dbReference type="PANTHER" id="PTHR38767">
    <property type="entry name" value="DNA POLYMERASE III SUBUNIT CHI"/>
    <property type="match status" value="1"/>
</dbReference>
<accession>A0A6H2H9G3</accession>
<name>A0A6H2H9G3_9BURK</name>
<dbReference type="PANTHER" id="PTHR38767:SF1">
    <property type="entry name" value="DNA POLYMERASE III SUBUNIT CHI"/>
    <property type="match status" value="1"/>
</dbReference>
<dbReference type="Gene3D" id="3.40.50.10110">
    <property type="entry name" value="DNA polymerase III subunit chi"/>
    <property type="match status" value="1"/>
</dbReference>